<dbReference type="EMBL" id="JAACJM010000021">
    <property type="protein sequence ID" value="KAF5366824.1"/>
    <property type="molecule type" value="Genomic_DNA"/>
</dbReference>
<name>A0A8H5GLA7_9AGAR</name>
<comment type="caution">
    <text evidence="1">The sequence shown here is derived from an EMBL/GenBank/DDBJ whole genome shotgun (WGS) entry which is preliminary data.</text>
</comment>
<reference evidence="1 2" key="1">
    <citation type="journal article" date="2020" name="ISME J.">
        <title>Uncovering the hidden diversity of litter-decomposition mechanisms in mushroom-forming fungi.</title>
        <authorList>
            <person name="Floudas D."/>
            <person name="Bentzer J."/>
            <person name="Ahren D."/>
            <person name="Johansson T."/>
            <person name="Persson P."/>
            <person name="Tunlid A."/>
        </authorList>
    </citation>
    <scope>NUCLEOTIDE SEQUENCE [LARGE SCALE GENOMIC DNA]</scope>
    <source>
        <strain evidence="1 2">CBS 291.85</strain>
    </source>
</reference>
<evidence type="ECO:0000313" key="2">
    <source>
        <dbReference type="Proteomes" id="UP000559256"/>
    </source>
</evidence>
<dbReference type="AlphaFoldDB" id="A0A8H5GLA7"/>
<gene>
    <name evidence="1" type="ORF">D9758_006532</name>
</gene>
<keyword evidence="2" id="KW-1185">Reference proteome</keyword>
<accession>A0A8H5GLA7</accession>
<dbReference type="Proteomes" id="UP000559256">
    <property type="component" value="Unassembled WGS sequence"/>
</dbReference>
<evidence type="ECO:0000313" key="1">
    <source>
        <dbReference type="EMBL" id="KAF5366824.1"/>
    </source>
</evidence>
<organism evidence="1 2">
    <name type="scientific">Tetrapyrgos nigripes</name>
    <dbReference type="NCBI Taxonomy" id="182062"/>
    <lineage>
        <taxon>Eukaryota</taxon>
        <taxon>Fungi</taxon>
        <taxon>Dikarya</taxon>
        <taxon>Basidiomycota</taxon>
        <taxon>Agaricomycotina</taxon>
        <taxon>Agaricomycetes</taxon>
        <taxon>Agaricomycetidae</taxon>
        <taxon>Agaricales</taxon>
        <taxon>Marasmiineae</taxon>
        <taxon>Marasmiaceae</taxon>
        <taxon>Tetrapyrgos</taxon>
    </lineage>
</organism>
<sequence length="350" mass="40248">MDPPVSAVSALTTLYKTALDSIASPGGDEDIRGDLRLLLGFVKFTLYHNCYGDWKIFLQSLLESYTGANWSSKLPVLCDKLSSLLVYDESQCFQLIHKSLDDFLMDHNRCGDDWFLDHKIYKSLTSACSKLLMSYLGNACMSNSVSSEKTATQYALQYCSIYYSNVWKTGPRDNNFDIEAEVSHLLQWYLLRWVFYAVTKSSDFDRWQTVGFLSEGLLNLSENLDKTRNDPFAQLIHEAHRLSSALYANCCRARKVNTILYFFHFLCAAYRKDMKILHQWYMPAFVQMAGCSQNYGDIIEAIKALNDYPPLLSKEDTTAENIEIIGIFEVIEDEMLADVDWDLKKSWLDY</sequence>
<protein>
    <submittedName>
        <fullName evidence="1">Uncharacterized protein</fullName>
    </submittedName>
</protein>
<dbReference type="OrthoDB" id="3129614at2759"/>
<proteinExistence type="predicted"/>